<dbReference type="PROSITE" id="PS50883">
    <property type="entry name" value="EAL"/>
    <property type="match status" value="1"/>
</dbReference>
<dbReference type="Gene3D" id="3.30.70.270">
    <property type="match status" value="1"/>
</dbReference>
<evidence type="ECO:0000313" key="7">
    <source>
        <dbReference type="Proteomes" id="UP000255326"/>
    </source>
</evidence>
<dbReference type="InterPro" id="IPR000014">
    <property type="entry name" value="PAS"/>
</dbReference>
<dbReference type="RefSeq" id="WP_114744637.1">
    <property type="nucleotide sequence ID" value="NZ_QQAY01000002.1"/>
</dbReference>
<dbReference type="NCBIfam" id="TIGR00229">
    <property type="entry name" value="sensory_box"/>
    <property type="match status" value="3"/>
</dbReference>
<dbReference type="SMART" id="SM00267">
    <property type="entry name" value="GGDEF"/>
    <property type="match status" value="1"/>
</dbReference>
<feature type="transmembrane region" description="Helical" evidence="1">
    <location>
        <begin position="12"/>
        <end position="33"/>
    </location>
</feature>
<dbReference type="InterPro" id="IPR000700">
    <property type="entry name" value="PAS-assoc_C"/>
</dbReference>
<dbReference type="CDD" id="cd01949">
    <property type="entry name" value="GGDEF"/>
    <property type="match status" value="1"/>
</dbReference>
<name>A0A370GRF6_9BACI</name>
<feature type="domain" description="PAC" evidence="3">
    <location>
        <begin position="315"/>
        <end position="366"/>
    </location>
</feature>
<dbReference type="SMART" id="SM00052">
    <property type="entry name" value="EAL"/>
    <property type="match status" value="1"/>
</dbReference>
<dbReference type="SMART" id="SM00086">
    <property type="entry name" value="PAC"/>
    <property type="match status" value="3"/>
</dbReference>
<keyword evidence="1" id="KW-0812">Transmembrane</keyword>
<evidence type="ECO:0000259" key="5">
    <source>
        <dbReference type="PROSITE" id="PS50887"/>
    </source>
</evidence>
<keyword evidence="7" id="KW-1185">Reference proteome</keyword>
<dbReference type="EMBL" id="QQAY01000002">
    <property type="protein sequence ID" value="RDI45826.1"/>
    <property type="molecule type" value="Genomic_DNA"/>
</dbReference>
<feature type="domain" description="PAS" evidence="2">
    <location>
        <begin position="367"/>
        <end position="437"/>
    </location>
</feature>
<feature type="transmembrane region" description="Helical" evidence="1">
    <location>
        <begin position="45"/>
        <end position="69"/>
    </location>
</feature>
<feature type="transmembrane region" description="Helical" evidence="1">
    <location>
        <begin position="136"/>
        <end position="159"/>
    </location>
</feature>
<dbReference type="InterPro" id="IPR043128">
    <property type="entry name" value="Rev_trsase/Diguanyl_cyclase"/>
</dbReference>
<accession>A0A370GRF6</accession>
<evidence type="ECO:0000256" key="1">
    <source>
        <dbReference type="SAM" id="Phobius"/>
    </source>
</evidence>
<dbReference type="PROSITE" id="PS50113">
    <property type="entry name" value="PAC"/>
    <property type="match status" value="3"/>
</dbReference>
<keyword evidence="1" id="KW-0472">Membrane</keyword>
<proteinExistence type="predicted"/>
<evidence type="ECO:0000259" key="4">
    <source>
        <dbReference type="PROSITE" id="PS50883"/>
    </source>
</evidence>
<feature type="transmembrane region" description="Helical" evidence="1">
    <location>
        <begin position="104"/>
        <end position="124"/>
    </location>
</feature>
<dbReference type="PROSITE" id="PS50887">
    <property type="entry name" value="GGDEF"/>
    <property type="match status" value="1"/>
</dbReference>
<dbReference type="Gene3D" id="3.20.20.450">
    <property type="entry name" value="EAL domain"/>
    <property type="match status" value="1"/>
</dbReference>
<dbReference type="SUPFAM" id="SSF55073">
    <property type="entry name" value="Nucleotide cyclase"/>
    <property type="match status" value="1"/>
</dbReference>
<feature type="domain" description="GGDEF" evidence="5">
    <location>
        <begin position="650"/>
        <end position="782"/>
    </location>
</feature>
<dbReference type="InterPro" id="IPR000160">
    <property type="entry name" value="GGDEF_dom"/>
</dbReference>
<sequence>MEYSPIRFSPFIVVMLSTLIPLVGSYTFFELFLVGRGQPIRIRKILLGTAILSVAVWSAAATSIISISGNHSFHIWRLAGAFGVSILFSFLSIFVFAKKSSKAIGYLSSGFLLGAGLLFTQFSLEKSLVDLSFSQTGIHFFWIISSCFICTMLAAFVFYRTLAKNQVIFKYWQTLLLSAAMFIMNFITLAFSKGASHPAVSGPAVGESNVIIFILFSMFLMVGVFLMISQIKQKMWEEQAEWKNVQLQSLFRQNPHGLIIFDRKGTFVRANPASQSITGYSADEIKGKSFTFFIYQEDTEKVKRYFKESLNGVCQNLEIKSRHKDGRELLLKVETFPILHNESIVGIYCLIEDRTNVFQLETNLREKEEHYRLVSENTSDLVSVMTHKGKIEFASPSHKKILGYDGEFFIGQQINHFIHPDDFQLLLSKYRVMMRTTEPVIVHYRLKHREGHYIPTESYAVPILDQEKKLIKMLVSSRDITERKKHQEELQDSEEKYRIIAEYSYDLIRVIDPEGIVQYASPSHEVVLGYSLDEIIGSTFDQSIHPDDRKEISNRFQQNLANVKREILEYRLICSSGETIWVEAHSTPVFDQTGAFRHFVVVSRNISERKLYESQLEQLAFYDLLTDIPNRRFFQGEFQTLLSRTIQSHSMLGLMLIDCDRFKWVNDTFGHDTGDALLREFVLRIKDHLLDSYVFARLGGDEFAILIPDSNKGDIEFFAEKIIDALQSPWHINGHEFITTSSIGVSCSPTDGDTMDLLMAHADQALYHAKELGRNNYQWYSMEMERKMSRSLLIENGLKTALKHHRFHLVFQPQIHMLNEELTGVEVLLRYEHPELGSISPIEFIPLCEQTGIIDEVTHWILTEAVFHQLEWKRKQYPRVKMAINISPLTIEKKGFVQYVKNLVERTGVDPSLFEFEITEDAFMNFTEEVKSHMLELQNLGIRIALDDFGSGYSSLKQLKDLPIDKIKIDRTFIQNVPAIERDQAIIESILDLTSRLNNEIICEGVETKEQVDYLITQNCLYAQGYYYSKPVNSTELEERWFKKMQKIRS</sequence>
<dbReference type="SUPFAM" id="SSF141868">
    <property type="entry name" value="EAL domain-like"/>
    <property type="match status" value="1"/>
</dbReference>
<dbReference type="PROSITE" id="PS50112">
    <property type="entry name" value="PAS"/>
    <property type="match status" value="3"/>
</dbReference>
<protein>
    <submittedName>
        <fullName evidence="6">PAS domain S-box-containing protein/diguanylate cyclase (GGDEF)-like protein</fullName>
    </submittedName>
</protein>
<keyword evidence="1" id="KW-1133">Transmembrane helix</keyword>
<feature type="domain" description="PAS" evidence="2">
    <location>
        <begin position="243"/>
        <end position="313"/>
    </location>
</feature>
<dbReference type="PANTHER" id="PTHR44757">
    <property type="entry name" value="DIGUANYLATE CYCLASE DGCP"/>
    <property type="match status" value="1"/>
</dbReference>
<feature type="transmembrane region" description="Helical" evidence="1">
    <location>
        <begin position="210"/>
        <end position="228"/>
    </location>
</feature>
<dbReference type="PANTHER" id="PTHR44757:SF2">
    <property type="entry name" value="BIOFILM ARCHITECTURE MAINTENANCE PROTEIN MBAA"/>
    <property type="match status" value="1"/>
</dbReference>
<feature type="domain" description="PAC" evidence="3">
    <location>
        <begin position="566"/>
        <end position="618"/>
    </location>
</feature>
<dbReference type="InterPro" id="IPR035965">
    <property type="entry name" value="PAS-like_dom_sf"/>
</dbReference>
<dbReference type="SMART" id="SM00091">
    <property type="entry name" value="PAS"/>
    <property type="match status" value="3"/>
</dbReference>
<dbReference type="CDD" id="cd01948">
    <property type="entry name" value="EAL"/>
    <property type="match status" value="1"/>
</dbReference>
<feature type="transmembrane region" description="Helical" evidence="1">
    <location>
        <begin position="75"/>
        <end position="97"/>
    </location>
</feature>
<dbReference type="Gene3D" id="3.30.450.20">
    <property type="entry name" value="PAS domain"/>
    <property type="match status" value="3"/>
</dbReference>
<evidence type="ECO:0000259" key="3">
    <source>
        <dbReference type="PROSITE" id="PS50113"/>
    </source>
</evidence>
<dbReference type="InterPro" id="IPR029787">
    <property type="entry name" value="Nucleotide_cyclase"/>
</dbReference>
<dbReference type="Pfam" id="PF00563">
    <property type="entry name" value="EAL"/>
    <property type="match status" value="1"/>
</dbReference>
<feature type="domain" description="PAC" evidence="3">
    <location>
        <begin position="440"/>
        <end position="492"/>
    </location>
</feature>
<feature type="domain" description="PAS" evidence="2">
    <location>
        <begin position="493"/>
        <end position="563"/>
    </location>
</feature>
<feature type="domain" description="EAL" evidence="4">
    <location>
        <begin position="791"/>
        <end position="1045"/>
    </location>
</feature>
<dbReference type="CDD" id="cd00130">
    <property type="entry name" value="PAS"/>
    <property type="match status" value="3"/>
</dbReference>
<dbReference type="Pfam" id="PF08447">
    <property type="entry name" value="PAS_3"/>
    <property type="match status" value="2"/>
</dbReference>
<feature type="transmembrane region" description="Helical" evidence="1">
    <location>
        <begin position="171"/>
        <end position="190"/>
    </location>
</feature>
<dbReference type="InterPro" id="IPR001610">
    <property type="entry name" value="PAC"/>
</dbReference>
<gene>
    <name evidence="6" type="ORF">DFR59_102461</name>
</gene>
<dbReference type="OrthoDB" id="9759607at2"/>
<dbReference type="InterPro" id="IPR001633">
    <property type="entry name" value="EAL_dom"/>
</dbReference>
<dbReference type="AlphaFoldDB" id="A0A370GRF6"/>
<evidence type="ECO:0000259" key="2">
    <source>
        <dbReference type="PROSITE" id="PS50112"/>
    </source>
</evidence>
<dbReference type="InterPro" id="IPR052155">
    <property type="entry name" value="Biofilm_reg_signaling"/>
</dbReference>
<dbReference type="SUPFAM" id="SSF55785">
    <property type="entry name" value="PYP-like sensor domain (PAS domain)"/>
    <property type="match status" value="3"/>
</dbReference>
<dbReference type="Pfam" id="PF00990">
    <property type="entry name" value="GGDEF"/>
    <property type="match status" value="1"/>
</dbReference>
<dbReference type="InterPro" id="IPR035919">
    <property type="entry name" value="EAL_sf"/>
</dbReference>
<dbReference type="InterPro" id="IPR013655">
    <property type="entry name" value="PAS_fold_3"/>
</dbReference>
<organism evidence="6 7">
    <name type="scientific">Falsibacillus pallidus</name>
    <dbReference type="NCBI Taxonomy" id="493781"/>
    <lineage>
        <taxon>Bacteria</taxon>
        <taxon>Bacillati</taxon>
        <taxon>Bacillota</taxon>
        <taxon>Bacilli</taxon>
        <taxon>Bacillales</taxon>
        <taxon>Bacillaceae</taxon>
        <taxon>Falsibacillus</taxon>
    </lineage>
</organism>
<comment type="caution">
    <text evidence="6">The sequence shown here is derived from an EMBL/GenBank/DDBJ whole genome shotgun (WGS) entry which is preliminary data.</text>
</comment>
<dbReference type="Proteomes" id="UP000255326">
    <property type="component" value="Unassembled WGS sequence"/>
</dbReference>
<dbReference type="Pfam" id="PF13426">
    <property type="entry name" value="PAS_9"/>
    <property type="match status" value="1"/>
</dbReference>
<evidence type="ECO:0000313" key="6">
    <source>
        <dbReference type="EMBL" id="RDI45826.1"/>
    </source>
</evidence>
<dbReference type="NCBIfam" id="TIGR00254">
    <property type="entry name" value="GGDEF"/>
    <property type="match status" value="1"/>
</dbReference>
<reference evidence="6 7" key="1">
    <citation type="submission" date="2018-07" db="EMBL/GenBank/DDBJ databases">
        <title>Genomic Encyclopedia of Type Strains, Phase IV (KMG-IV): sequencing the most valuable type-strain genomes for metagenomic binning, comparative biology and taxonomic classification.</title>
        <authorList>
            <person name="Goeker M."/>
        </authorList>
    </citation>
    <scope>NUCLEOTIDE SEQUENCE [LARGE SCALE GENOMIC DNA]</scope>
    <source>
        <strain evidence="6 7">DSM 25281</strain>
    </source>
</reference>